<evidence type="ECO:0000313" key="1">
    <source>
        <dbReference type="EMBL" id="PQO47514.1"/>
    </source>
</evidence>
<gene>
    <name evidence="1" type="ORF">C5Y93_03995</name>
</gene>
<dbReference type="Proteomes" id="UP000237819">
    <property type="component" value="Unassembled WGS sequence"/>
</dbReference>
<dbReference type="Gene3D" id="2.40.50.660">
    <property type="match status" value="1"/>
</dbReference>
<protein>
    <submittedName>
        <fullName evidence="1">DUF2500 domain-containing protein</fullName>
    </submittedName>
</protein>
<comment type="caution">
    <text evidence="1">The sequence shown here is derived from an EMBL/GenBank/DDBJ whole genome shotgun (WGS) entry which is preliminary data.</text>
</comment>
<dbReference type="AlphaFoldDB" id="A0A2S8GTX4"/>
<dbReference type="EMBL" id="PUHZ01000005">
    <property type="protein sequence ID" value="PQO47514.1"/>
    <property type="molecule type" value="Genomic_DNA"/>
</dbReference>
<evidence type="ECO:0000313" key="2">
    <source>
        <dbReference type="Proteomes" id="UP000237819"/>
    </source>
</evidence>
<proteinExistence type="predicted"/>
<reference evidence="1 2" key="1">
    <citation type="submission" date="2018-02" db="EMBL/GenBank/DDBJ databases">
        <title>Comparative genomes isolates from brazilian mangrove.</title>
        <authorList>
            <person name="Araujo J.E."/>
            <person name="Taketani R.G."/>
            <person name="Silva M.C.P."/>
            <person name="Loureco M.V."/>
            <person name="Andreote F.D."/>
        </authorList>
    </citation>
    <scope>NUCLEOTIDE SEQUENCE [LARGE SCALE GENOMIC DNA]</scope>
    <source>
        <strain evidence="1 2">Nap-Phe MGV</strain>
    </source>
</reference>
<sequence>MMTFAIIAVAGFLGLILLASLTLGLVVRKYSGQIFSSVFKKQDELERAPIDVLPAIAVGKRTQVWGGAGDTAAKTNYYVTFELEDGSRREYALWYGTMYGRIVEEDPVVLFARGDYAADFDLVTG</sequence>
<accession>A0A2S8GTX4</accession>
<organism evidence="1 2">
    <name type="scientific">Blastopirellula marina</name>
    <dbReference type="NCBI Taxonomy" id="124"/>
    <lineage>
        <taxon>Bacteria</taxon>
        <taxon>Pseudomonadati</taxon>
        <taxon>Planctomycetota</taxon>
        <taxon>Planctomycetia</taxon>
        <taxon>Pirellulales</taxon>
        <taxon>Pirellulaceae</taxon>
        <taxon>Blastopirellula</taxon>
    </lineage>
</organism>
<name>A0A2S8GTX4_9BACT</name>